<dbReference type="FunCoup" id="A0A1Q3CDJ2">
    <property type="interactions" value="247"/>
</dbReference>
<comment type="caution">
    <text evidence="8">The sequence shown here is derived from an EMBL/GenBank/DDBJ whole genome shotgun (WGS) entry which is preliminary data.</text>
</comment>
<evidence type="ECO:0000313" key="8">
    <source>
        <dbReference type="EMBL" id="GAV78257.1"/>
    </source>
</evidence>
<dbReference type="STRING" id="3775.A0A1Q3CDJ2"/>
<proteinExistence type="inferred from homology"/>
<evidence type="ECO:0000256" key="6">
    <source>
        <dbReference type="RuleBase" id="RU004468"/>
    </source>
</evidence>
<accession>A0A1Q3CDJ2</accession>
<dbReference type="SUPFAM" id="SSF51445">
    <property type="entry name" value="(Trans)glycosidases"/>
    <property type="match status" value="1"/>
</dbReference>
<comment type="similarity">
    <text evidence="1 5">Belongs to the glycosyl hydrolase 1 family.</text>
</comment>
<evidence type="ECO:0000313" key="9">
    <source>
        <dbReference type="Proteomes" id="UP000187406"/>
    </source>
</evidence>
<keyword evidence="3 6" id="KW-0326">Glycosidase</keyword>
<dbReference type="Proteomes" id="UP000187406">
    <property type="component" value="Unassembled WGS sequence"/>
</dbReference>
<dbReference type="PROSITE" id="PS00572">
    <property type="entry name" value="GLYCOSYL_HYDROL_F1_1"/>
    <property type="match status" value="1"/>
</dbReference>
<dbReference type="FunFam" id="3.20.20.80:FF:000020">
    <property type="entry name" value="Beta-glucosidase 12"/>
    <property type="match status" value="1"/>
</dbReference>
<evidence type="ECO:0000256" key="4">
    <source>
        <dbReference type="PROSITE-ProRule" id="PRU10055"/>
    </source>
</evidence>
<gene>
    <name evidence="8" type="ORF">CFOL_v3_21725</name>
</gene>
<dbReference type="InterPro" id="IPR017853">
    <property type="entry name" value="GH"/>
</dbReference>
<reference evidence="9" key="1">
    <citation type="submission" date="2016-04" db="EMBL/GenBank/DDBJ databases">
        <title>Cephalotus genome sequencing.</title>
        <authorList>
            <person name="Fukushima K."/>
            <person name="Hasebe M."/>
            <person name="Fang X."/>
        </authorList>
    </citation>
    <scope>NUCLEOTIDE SEQUENCE [LARGE SCALE GENOMIC DNA]</scope>
    <source>
        <strain evidence="9">cv. St1</strain>
    </source>
</reference>
<evidence type="ECO:0000256" key="7">
    <source>
        <dbReference type="SAM" id="SignalP"/>
    </source>
</evidence>
<dbReference type="InParanoid" id="A0A1Q3CDJ2"/>
<feature type="chain" id="PRO_5012681903" evidence="7">
    <location>
        <begin position="25"/>
        <end position="524"/>
    </location>
</feature>
<dbReference type="PROSITE" id="PS00653">
    <property type="entry name" value="GLYCOSYL_HYDROL_F1_2"/>
    <property type="match status" value="1"/>
</dbReference>
<dbReference type="GO" id="GO:0008422">
    <property type="term" value="F:beta-glucosidase activity"/>
    <property type="evidence" value="ECO:0007669"/>
    <property type="project" value="TreeGrafter"/>
</dbReference>
<dbReference type="InterPro" id="IPR018120">
    <property type="entry name" value="Glyco_hydro_1_AS"/>
</dbReference>
<evidence type="ECO:0000256" key="3">
    <source>
        <dbReference type="ARBA" id="ARBA00023295"/>
    </source>
</evidence>
<dbReference type="EMBL" id="BDDD01001769">
    <property type="protein sequence ID" value="GAV78257.1"/>
    <property type="molecule type" value="Genomic_DNA"/>
</dbReference>
<dbReference type="InterPro" id="IPR033132">
    <property type="entry name" value="GH_1_N_CS"/>
</dbReference>
<keyword evidence="9" id="KW-1185">Reference proteome</keyword>
<dbReference type="Pfam" id="PF00232">
    <property type="entry name" value="Glyco_hydro_1"/>
    <property type="match status" value="1"/>
</dbReference>
<dbReference type="PRINTS" id="PR00131">
    <property type="entry name" value="GLHYDRLASE1"/>
</dbReference>
<organism evidence="8 9">
    <name type="scientific">Cephalotus follicularis</name>
    <name type="common">Albany pitcher plant</name>
    <dbReference type="NCBI Taxonomy" id="3775"/>
    <lineage>
        <taxon>Eukaryota</taxon>
        <taxon>Viridiplantae</taxon>
        <taxon>Streptophyta</taxon>
        <taxon>Embryophyta</taxon>
        <taxon>Tracheophyta</taxon>
        <taxon>Spermatophyta</taxon>
        <taxon>Magnoliopsida</taxon>
        <taxon>eudicotyledons</taxon>
        <taxon>Gunneridae</taxon>
        <taxon>Pentapetalae</taxon>
        <taxon>rosids</taxon>
        <taxon>fabids</taxon>
        <taxon>Oxalidales</taxon>
        <taxon>Cephalotaceae</taxon>
        <taxon>Cephalotus</taxon>
    </lineage>
</organism>
<keyword evidence="7" id="KW-0732">Signal</keyword>
<evidence type="ECO:0000256" key="5">
    <source>
        <dbReference type="RuleBase" id="RU003690"/>
    </source>
</evidence>
<feature type="active site" description="Nucleophile" evidence="4">
    <location>
        <position position="417"/>
    </location>
</feature>
<evidence type="ECO:0000256" key="2">
    <source>
        <dbReference type="ARBA" id="ARBA00022801"/>
    </source>
</evidence>
<feature type="signal peptide" evidence="7">
    <location>
        <begin position="1"/>
        <end position="24"/>
    </location>
</feature>
<sequence length="524" mass="59798">MMIIQHPLLMYLIASSYLLASIEGLKPSHHHSASFNRSSFPSGFVFGASSSAYQYEGATNADGRGPSIWDIFVRAQREKISDNSTGDVADEFYYRYKEDIALMRDIGLDSFRFSISWSRILPNGTISGGVNQKGVDFYNFLIDELMSKGIEPFPGLFHWDTPQALEDEYGGFLSPKIVNDYRDYAGFCFKEFGDRVKYWVTMNEPNILSEYGYARGSYAPGRCSNYIGNCTEGNSATEPYMVTHNLILSHAAAVKLYREKHQASQKGLVGVTTDSMWLVPKFETIASRKATSRGLDFSYGWVLHPLTYGEYPKTMVELVGDRLPKFTQEQSKMLKGSLDFIGVNYYTARYADDSTSNSSNYPSYTTDSRVNETVEKNGVLIGQPTTASWLYIYPKGIREILLYIKREYNDPLIFVTENGMGDLNNRSLPISEALKDSLRIEYHHLHLSYLLQAIEDGVNVKGYFLWTFLDDFEWVSGYKLRFGINYVDFENGLNRYHKNSAYWFRNFLKKENVSTAFPLLLSDM</sequence>
<keyword evidence="2 6" id="KW-0378">Hydrolase</keyword>
<dbReference type="GO" id="GO:0005975">
    <property type="term" value="P:carbohydrate metabolic process"/>
    <property type="evidence" value="ECO:0007669"/>
    <property type="project" value="InterPro"/>
</dbReference>
<dbReference type="PANTHER" id="PTHR10353">
    <property type="entry name" value="GLYCOSYL HYDROLASE"/>
    <property type="match status" value="1"/>
</dbReference>
<dbReference type="OrthoDB" id="65569at2759"/>
<dbReference type="InterPro" id="IPR001360">
    <property type="entry name" value="Glyco_hydro_1"/>
</dbReference>
<evidence type="ECO:0000256" key="1">
    <source>
        <dbReference type="ARBA" id="ARBA00010838"/>
    </source>
</evidence>
<dbReference type="Gene3D" id="3.20.20.80">
    <property type="entry name" value="Glycosidases"/>
    <property type="match status" value="1"/>
</dbReference>
<protein>
    <submittedName>
        <fullName evidence="8">Glyco_hydro_1 domain-containing protein</fullName>
    </submittedName>
</protein>
<dbReference type="AlphaFoldDB" id="A0A1Q3CDJ2"/>
<name>A0A1Q3CDJ2_CEPFO</name>
<dbReference type="PANTHER" id="PTHR10353:SF44">
    <property type="entry name" value="BETA-GLUCOSIDASE 17"/>
    <property type="match status" value="1"/>
</dbReference>